<dbReference type="AlphaFoldDB" id="A0ABD2ANK9"/>
<evidence type="ECO:0000256" key="1">
    <source>
        <dbReference type="SAM" id="MobiDB-lite"/>
    </source>
</evidence>
<organism evidence="2 3">
    <name type="scientific">Vespula maculifrons</name>
    <name type="common">Eastern yellow jacket</name>
    <name type="synonym">Wasp</name>
    <dbReference type="NCBI Taxonomy" id="7453"/>
    <lineage>
        <taxon>Eukaryota</taxon>
        <taxon>Metazoa</taxon>
        <taxon>Ecdysozoa</taxon>
        <taxon>Arthropoda</taxon>
        <taxon>Hexapoda</taxon>
        <taxon>Insecta</taxon>
        <taxon>Pterygota</taxon>
        <taxon>Neoptera</taxon>
        <taxon>Endopterygota</taxon>
        <taxon>Hymenoptera</taxon>
        <taxon>Apocrita</taxon>
        <taxon>Aculeata</taxon>
        <taxon>Vespoidea</taxon>
        <taxon>Vespidae</taxon>
        <taxon>Vespinae</taxon>
        <taxon>Vespula</taxon>
    </lineage>
</organism>
<evidence type="ECO:0000313" key="2">
    <source>
        <dbReference type="EMBL" id="KAL2721897.1"/>
    </source>
</evidence>
<comment type="caution">
    <text evidence="2">The sequence shown here is derived from an EMBL/GenBank/DDBJ whole genome shotgun (WGS) entry which is preliminary data.</text>
</comment>
<feature type="compositionally biased region" description="Basic and acidic residues" evidence="1">
    <location>
        <begin position="35"/>
        <end position="45"/>
    </location>
</feature>
<sequence>MRYISRVVYSSFPLPTPSSTSPLPPPPPPASTVGEYEKGKERRYEEEEAEEKEEESTTRSPPTLLRRALRKCSYLLKRDIAKARLTETTEGRERICRCQSPFSSPSPPPPPFLSLLFPTPSRYFSFFR</sequence>
<name>A0ABD2ANK9_VESMC</name>
<proteinExistence type="predicted"/>
<feature type="region of interest" description="Disordered" evidence="1">
    <location>
        <begin position="10"/>
        <end position="63"/>
    </location>
</feature>
<protein>
    <submittedName>
        <fullName evidence="2">Uncharacterized protein</fullName>
    </submittedName>
</protein>
<accession>A0ABD2ANK9</accession>
<reference evidence="2 3" key="1">
    <citation type="journal article" date="2024" name="Ann. Entomol. Soc. Am.">
        <title>Genomic analyses of the southern and eastern yellowjacket wasps (Hymenoptera: Vespidae) reveal evolutionary signatures of social life.</title>
        <authorList>
            <person name="Catto M.A."/>
            <person name="Caine P.B."/>
            <person name="Orr S.E."/>
            <person name="Hunt B.G."/>
            <person name="Goodisman M.A.D."/>
        </authorList>
    </citation>
    <scope>NUCLEOTIDE SEQUENCE [LARGE SCALE GENOMIC DNA]</scope>
    <source>
        <strain evidence="2">232</strain>
        <tissue evidence="2">Head and thorax</tissue>
    </source>
</reference>
<gene>
    <name evidence="2" type="ORF">V1477_020717</name>
</gene>
<keyword evidence="3" id="KW-1185">Reference proteome</keyword>
<feature type="compositionally biased region" description="Low complexity" evidence="1">
    <location>
        <begin position="10"/>
        <end position="21"/>
    </location>
</feature>
<evidence type="ECO:0000313" key="3">
    <source>
        <dbReference type="Proteomes" id="UP001607303"/>
    </source>
</evidence>
<dbReference type="EMBL" id="JAYRBN010000116">
    <property type="protein sequence ID" value="KAL2721897.1"/>
    <property type="molecule type" value="Genomic_DNA"/>
</dbReference>
<dbReference type="Proteomes" id="UP001607303">
    <property type="component" value="Unassembled WGS sequence"/>
</dbReference>